<sequence>MTPDPKNGDGLETSETEISHATDEPKDLEALVSGQSESKLGSGRATKVLVGLMGLLFLGGVVFAVVLTFL</sequence>
<gene>
    <name evidence="3" type="ORF">FYJ63_03525</name>
</gene>
<reference evidence="3 4" key="1">
    <citation type="submission" date="2019-08" db="EMBL/GenBank/DDBJ databases">
        <title>In-depth cultivation of the pig gut microbiome towards novel bacterial diversity and tailored functional studies.</title>
        <authorList>
            <person name="Wylensek D."/>
            <person name="Hitch T.C.A."/>
            <person name="Clavel T."/>
        </authorList>
    </citation>
    <scope>NUCLEOTIDE SEQUENCE [LARGE SCALE GENOMIC DNA]</scope>
    <source>
        <strain evidence="3 4">RF-GAM-744-WT-7</strain>
    </source>
</reference>
<feature type="region of interest" description="Disordered" evidence="1">
    <location>
        <begin position="1"/>
        <end position="25"/>
    </location>
</feature>
<keyword evidence="2" id="KW-0812">Transmembrane</keyword>
<name>A0A7K0K1E7_9ACTO</name>
<dbReference type="EMBL" id="VUMY01000005">
    <property type="protein sequence ID" value="MST49311.1"/>
    <property type="molecule type" value="Genomic_DNA"/>
</dbReference>
<evidence type="ECO:0000256" key="2">
    <source>
        <dbReference type="SAM" id="Phobius"/>
    </source>
</evidence>
<proteinExistence type="predicted"/>
<evidence type="ECO:0000313" key="4">
    <source>
        <dbReference type="Proteomes" id="UP000442535"/>
    </source>
</evidence>
<feature type="transmembrane region" description="Helical" evidence="2">
    <location>
        <begin position="48"/>
        <end position="69"/>
    </location>
</feature>
<evidence type="ECO:0000313" key="3">
    <source>
        <dbReference type="EMBL" id="MST49311.1"/>
    </source>
</evidence>
<evidence type="ECO:0000256" key="1">
    <source>
        <dbReference type="SAM" id="MobiDB-lite"/>
    </source>
</evidence>
<dbReference type="AlphaFoldDB" id="A0A7K0K1E7"/>
<organism evidence="3 4">
    <name type="scientific">Mobiluncus porci</name>
    <dbReference type="NCBI Taxonomy" id="2652278"/>
    <lineage>
        <taxon>Bacteria</taxon>
        <taxon>Bacillati</taxon>
        <taxon>Actinomycetota</taxon>
        <taxon>Actinomycetes</taxon>
        <taxon>Actinomycetales</taxon>
        <taxon>Actinomycetaceae</taxon>
        <taxon>Mobiluncus</taxon>
    </lineage>
</organism>
<dbReference type="Proteomes" id="UP000442535">
    <property type="component" value="Unassembled WGS sequence"/>
</dbReference>
<dbReference type="RefSeq" id="WP_154543843.1">
    <property type="nucleotide sequence ID" value="NZ_JAQYQY010000003.1"/>
</dbReference>
<comment type="caution">
    <text evidence="3">The sequence shown here is derived from an EMBL/GenBank/DDBJ whole genome shotgun (WGS) entry which is preliminary data.</text>
</comment>
<accession>A0A7K0K1E7</accession>
<keyword evidence="4" id="KW-1185">Reference proteome</keyword>
<keyword evidence="2" id="KW-1133">Transmembrane helix</keyword>
<keyword evidence="2" id="KW-0472">Membrane</keyword>
<protein>
    <submittedName>
        <fullName evidence="3">Uncharacterized protein</fullName>
    </submittedName>
</protein>